<dbReference type="InterPro" id="IPR036890">
    <property type="entry name" value="HATPase_C_sf"/>
</dbReference>
<reference evidence="4 5" key="1">
    <citation type="submission" date="2023-08" db="EMBL/GenBank/DDBJ databases">
        <title>Nocardioides seae sp. nov., a bacterium isolated from a soil.</title>
        <authorList>
            <person name="Wang X."/>
        </authorList>
    </citation>
    <scope>NUCLEOTIDE SEQUENCE [LARGE SCALE GENOMIC DNA]</scope>
    <source>
        <strain evidence="4 5">YZH12</strain>
    </source>
</reference>
<feature type="domain" description="Histidine kinase/HSP90-like ATPase" evidence="3">
    <location>
        <begin position="28"/>
        <end position="173"/>
    </location>
</feature>
<dbReference type="InterPro" id="IPR050267">
    <property type="entry name" value="Anti-sigma-factor_SerPK"/>
</dbReference>
<gene>
    <name evidence="4" type="ORF">RDV89_02735</name>
</gene>
<evidence type="ECO:0000259" key="3">
    <source>
        <dbReference type="Pfam" id="PF13581"/>
    </source>
</evidence>
<dbReference type="Gene3D" id="3.30.565.10">
    <property type="entry name" value="Histidine kinase-like ATPase, C-terminal domain"/>
    <property type="match status" value="1"/>
</dbReference>
<dbReference type="PANTHER" id="PTHR35526:SF3">
    <property type="entry name" value="ANTI-SIGMA-F FACTOR RSBW"/>
    <property type="match status" value="1"/>
</dbReference>
<evidence type="ECO:0000313" key="5">
    <source>
        <dbReference type="Proteomes" id="UP001268542"/>
    </source>
</evidence>
<feature type="region of interest" description="Disordered" evidence="2">
    <location>
        <begin position="1"/>
        <end position="20"/>
    </location>
</feature>
<keyword evidence="4" id="KW-0547">Nucleotide-binding</keyword>
<accession>A0ABU3PRV5</accession>
<keyword evidence="1" id="KW-0418">Kinase</keyword>
<evidence type="ECO:0000256" key="1">
    <source>
        <dbReference type="ARBA" id="ARBA00022527"/>
    </source>
</evidence>
<comment type="caution">
    <text evidence="4">The sequence shown here is derived from an EMBL/GenBank/DDBJ whole genome shotgun (WGS) entry which is preliminary data.</text>
</comment>
<keyword evidence="4" id="KW-0067">ATP-binding</keyword>
<organism evidence="4 5">
    <name type="scientific">Nocardioides imazamoxiresistens</name>
    <dbReference type="NCBI Taxonomy" id="3231893"/>
    <lineage>
        <taxon>Bacteria</taxon>
        <taxon>Bacillati</taxon>
        <taxon>Actinomycetota</taxon>
        <taxon>Actinomycetes</taxon>
        <taxon>Propionibacteriales</taxon>
        <taxon>Nocardioidaceae</taxon>
        <taxon>Nocardioides</taxon>
    </lineage>
</organism>
<keyword evidence="1" id="KW-0723">Serine/threonine-protein kinase</keyword>
<proteinExistence type="predicted"/>
<protein>
    <submittedName>
        <fullName evidence="4">ATP-binding protein</fullName>
    </submittedName>
</protein>
<dbReference type="RefSeq" id="WP_315731090.1">
    <property type="nucleotide sequence ID" value="NZ_JAVYII010000001.1"/>
</dbReference>
<evidence type="ECO:0000256" key="2">
    <source>
        <dbReference type="SAM" id="MobiDB-lite"/>
    </source>
</evidence>
<dbReference type="Proteomes" id="UP001268542">
    <property type="component" value="Unassembled WGS sequence"/>
</dbReference>
<dbReference type="InterPro" id="IPR003594">
    <property type="entry name" value="HATPase_dom"/>
</dbReference>
<keyword evidence="5" id="KW-1185">Reference proteome</keyword>
<dbReference type="SUPFAM" id="SSF55874">
    <property type="entry name" value="ATPase domain of HSP90 chaperone/DNA topoisomerase II/histidine kinase"/>
    <property type="match status" value="1"/>
</dbReference>
<dbReference type="GO" id="GO:0005524">
    <property type="term" value="F:ATP binding"/>
    <property type="evidence" value="ECO:0007669"/>
    <property type="project" value="UniProtKB-KW"/>
</dbReference>
<dbReference type="CDD" id="cd16936">
    <property type="entry name" value="HATPase_RsbW-like"/>
    <property type="match status" value="1"/>
</dbReference>
<evidence type="ECO:0000313" key="4">
    <source>
        <dbReference type="EMBL" id="MDT9591965.1"/>
    </source>
</evidence>
<name>A0ABU3PRV5_9ACTN</name>
<keyword evidence="1" id="KW-0808">Transferase</keyword>
<dbReference type="PANTHER" id="PTHR35526">
    <property type="entry name" value="ANTI-SIGMA-F FACTOR RSBW-RELATED"/>
    <property type="match status" value="1"/>
</dbReference>
<sequence>MSLQERPAPAGTPHTPRTLDVSVPFADASANVARRELIEFLEPFDVPRRAVEDASTVLYELVRNGVDHGRPCADHDLEVTWTVDTETLTLRVTDCGTADGTCPPACRHGADHRHGVDGSDGTGDAGCRLERWRLKLLEPPQLDSMRGRGLHLVDALSASWDVTTTQRGTTVEAVVELAG</sequence>
<dbReference type="EMBL" id="JAVYII010000001">
    <property type="protein sequence ID" value="MDT9591965.1"/>
    <property type="molecule type" value="Genomic_DNA"/>
</dbReference>
<dbReference type="Pfam" id="PF13581">
    <property type="entry name" value="HATPase_c_2"/>
    <property type="match status" value="1"/>
</dbReference>